<reference evidence="1 2" key="1">
    <citation type="journal article" date="2015" name="BMC Genomics">
        <title>Genome mining reveals unlocked bioactive potential of marine Gram-negative bacteria.</title>
        <authorList>
            <person name="Machado H."/>
            <person name="Sonnenschein E.C."/>
            <person name="Melchiorsen J."/>
            <person name="Gram L."/>
        </authorList>
    </citation>
    <scope>NUCLEOTIDE SEQUENCE [LARGE SCALE GENOMIC DNA]</scope>
    <source>
        <strain evidence="1 2">S2757</strain>
    </source>
</reference>
<dbReference type="OrthoDB" id="5886716at2"/>
<dbReference type="STRING" id="579748.TW81_12765"/>
<name>A0A0F4NKJ3_9VIBR</name>
<sequence>MTNLNSVTLDTNPETLEMFLNEKNLSTQQVKHAIQQGIAHYNNTTSDEPAGYRGYTISAKATLALRQSLKPFGFKKESPYNIELTANNDNKFAIHICRGDEQAGLPSGYPSTMRPKGPRSQEYFGLATADINQIDMFADELPNYSSNNLCPFDVWFLLLNVEKSKDEGLIVKAELSKPIFCSQKGFVNGFSKRFMIDMTDFNSGLLIDTGESPESGFSEDIDLDISFN</sequence>
<accession>A0A0F4NKJ3</accession>
<proteinExistence type="predicted"/>
<dbReference type="RefSeq" id="WP_045956117.1">
    <property type="nucleotide sequence ID" value="NZ_JXXV01000021.1"/>
</dbReference>
<comment type="caution">
    <text evidence="1">The sequence shown here is derived from an EMBL/GenBank/DDBJ whole genome shotgun (WGS) entry which is preliminary data.</text>
</comment>
<evidence type="ECO:0000313" key="1">
    <source>
        <dbReference type="EMBL" id="KJY82556.1"/>
    </source>
</evidence>
<evidence type="ECO:0000313" key="2">
    <source>
        <dbReference type="Proteomes" id="UP000033673"/>
    </source>
</evidence>
<keyword evidence="2" id="KW-1185">Reference proteome</keyword>
<dbReference type="Proteomes" id="UP000033673">
    <property type="component" value="Unassembled WGS sequence"/>
</dbReference>
<organism evidence="1 2">
    <name type="scientific">Vibrio galatheae</name>
    <dbReference type="NCBI Taxonomy" id="579748"/>
    <lineage>
        <taxon>Bacteria</taxon>
        <taxon>Pseudomonadati</taxon>
        <taxon>Pseudomonadota</taxon>
        <taxon>Gammaproteobacteria</taxon>
        <taxon>Vibrionales</taxon>
        <taxon>Vibrionaceae</taxon>
        <taxon>Vibrio</taxon>
    </lineage>
</organism>
<gene>
    <name evidence="1" type="ORF">TW81_12765</name>
</gene>
<dbReference type="PATRIC" id="fig|579748.3.peg.2633"/>
<dbReference type="AlphaFoldDB" id="A0A0F4NKJ3"/>
<dbReference type="EMBL" id="JXXV01000021">
    <property type="protein sequence ID" value="KJY82556.1"/>
    <property type="molecule type" value="Genomic_DNA"/>
</dbReference>
<protein>
    <submittedName>
        <fullName evidence="1">Uncharacterized protein</fullName>
    </submittedName>
</protein>